<keyword evidence="3" id="KW-1185">Reference proteome</keyword>
<name>A0A9X3SRU2_9ACTN</name>
<dbReference type="InterPro" id="IPR054491">
    <property type="entry name" value="MGH1-like_GH"/>
</dbReference>
<sequence length="1363" mass="148640">MVHRPTSARLLAAGSLALVCAFSTTGLVVGTAGPAAAQQTIGYPEFTGGDAVPPEPVPYDVNGMMPAMFEAEADGTDFWMDRLLAREGADPAGEQWLMTRGRALLMRVHDPDVIGFGGQLAYYDPFFDRASNTDGFTIDIGDTDFTEVVDQRRQTPSHWTSVHEGGDLTAEVQKFITDDNTAVANVTVQNNGSAATVPIRVDSDFAWQASGDELTGVLDVQNSRGERLTSVFPRLSGTGLAPSEGALTGELELAQGESATFKVQLGMVATELPESSTEYEAYKAAAPEDAFATHVRAYNQWWADNLPYFDVPDEAHKKFIYYRWWLMRYNYLDADIPGNDFQFPTSIEGVTGYNNAIALTVPMFIDDLKYLRDPAYSYGPWVSTGESSEGGRFMDNPGDPENWSNSYTQYIAEAAWRSYQIHGGPEAVVENLARYAEGDVKGQLETFDSNGNYLIEYDWGAMTGNDADAVSFHWRDGDLDRAESAYQYSGAMAAAEAYELIGDTAKADEMRGIAENIQAALTDVLWNPETQLFEHVHVESGDHVPWKEINNYYPFSVGAIPNEPRYTNALRLFEDPAEYPVFPFYTANQADKQEAAEQGDPGSNNFSQINSTVQFRLFSSAIRDYDQDSITTEDYKKLLYWNAWSTYIGGDTAWPDSNEFWADWNPGSESIDYRSWIHHTTLGSSIWTYVEDVAGLRPRTDDKVELSPIDIGWDHFTVNNLRYRDSDLSIVWDKPGDGEVHYQGIPEGYSVYIDGKRAFTLNSLVPAVWDPDTGKVELPAAGRVVKSKKMSELSAPEEVELDGRVVDVFAKAGADLEGGAENLAEGRPATASHTANGSSTAGAVDGTTVNAPYWSSAGSGNETDWYEVDLGSTVGIDEARLYFYRDRTADGLAEPAVYQVQYHDGTDWVTIENQAKTPAIPQANYNLVQFPQVSTDRVRILMDHQDGHATGLKEVQVVRSGHGAEPPENVAPYALARQDLQFRQPMQAWLTGTVKDDGLPLSGALTSEWSMVEGPGAVVFEDAAASATVATFTEPGTYKLQLAASDGTAEAISTVDIAVAEPDDRTNAALFATPTASYTSPWENVTAINDGIDPPRSDDGGNPRWGTWPEEGEQWVQLDWDTPVRLDSSDMYFLDDGGGVRTPASWKLQYLDGETWKDVTTADSYGTAADQYNQVTFDPVTTTALRAVLQSGAASVGILEWKAFAEAPEQVRAVHQPTIVGNVPDLPPTVTCVYADGSRLEQPVVWQQLTPEDLDEPATQVEVGGLVTGLALPANATVHVRLHDQVEITALETEAVTTVAGKAPQLPPTVTAVYNDGSKDNVSTTVTWEAVDPADYAQPGTFTVQGAIAGTSLAAEATVTVIS</sequence>
<dbReference type="InterPro" id="IPR000421">
    <property type="entry name" value="FA58C"/>
</dbReference>
<dbReference type="EMBL" id="JAPZVP010000008">
    <property type="protein sequence ID" value="MDA1360359.1"/>
    <property type="molecule type" value="Genomic_DNA"/>
</dbReference>
<comment type="caution">
    <text evidence="2">The sequence shown here is derived from an EMBL/GenBank/DDBJ whole genome shotgun (WGS) entry which is preliminary data.</text>
</comment>
<reference evidence="2" key="1">
    <citation type="submission" date="2022-12" db="EMBL/GenBank/DDBJ databases">
        <title>Gycomyces niveus sp.nov.,a novel actinomycete isolated from soil in Shouguan.</title>
        <authorList>
            <person name="Yang X."/>
        </authorList>
    </citation>
    <scope>NUCLEOTIDE SEQUENCE</scope>
    <source>
        <strain evidence="2">NEAU-A15</strain>
    </source>
</reference>
<dbReference type="Gene3D" id="1.50.10.10">
    <property type="match status" value="1"/>
</dbReference>
<dbReference type="InterPro" id="IPR008979">
    <property type="entry name" value="Galactose-bd-like_sf"/>
</dbReference>
<dbReference type="InterPro" id="IPR012341">
    <property type="entry name" value="6hp_glycosidase-like_sf"/>
</dbReference>
<dbReference type="Pfam" id="PF00754">
    <property type="entry name" value="F5_F8_type_C"/>
    <property type="match status" value="1"/>
</dbReference>
<dbReference type="InterPro" id="IPR008928">
    <property type="entry name" value="6-hairpin_glycosidase_sf"/>
</dbReference>
<dbReference type="RefSeq" id="WP_270110287.1">
    <property type="nucleotide sequence ID" value="NZ_JAPZVP010000008.1"/>
</dbReference>
<dbReference type="Proteomes" id="UP001146067">
    <property type="component" value="Unassembled WGS sequence"/>
</dbReference>
<protein>
    <submittedName>
        <fullName evidence="2">Discoidin domain-containing protein</fullName>
    </submittedName>
</protein>
<feature type="domain" description="F5/8 type C" evidence="1">
    <location>
        <begin position="809"/>
        <end position="960"/>
    </location>
</feature>
<dbReference type="Pfam" id="PF22422">
    <property type="entry name" value="MGH1-like_GH"/>
    <property type="match status" value="1"/>
</dbReference>
<proteinExistence type="predicted"/>
<dbReference type="Pfam" id="PF22633">
    <property type="entry name" value="F5_F8_type_C_2"/>
    <property type="match status" value="1"/>
</dbReference>
<evidence type="ECO:0000313" key="2">
    <source>
        <dbReference type="EMBL" id="MDA1360359.1"/>
    </source>
</evidence>
<dbReference type="SUPFAM" id="SSF48208">
    <property type="entry name" value="Six-hairpin glycosidases"/>
    <property type="match status" value="1"/>
</dbReference>
<dbReference type="PROSITE" id="PS50022">
    <property type="entry name" value="FA58C_3"/>
    <property type="match status" value="1"/>
</dbReference>
<accession>A0A9X3SRU2</accession>
<organism evidence="2 3">
    <name type="scientific">Glycomyces luteolus</name>
    <dbReference type="NCBI Taxonomy" id="2670330"/>
    <lineage>
        <taxon>Bacteria</taxon>
        <taxon>Bacillati</taxon>
        <taxon>Actinomycetota</taxon>
        <taxon>Actinomycetes</taxon>
        <taxon>Glycomycetales</taxon>
        <taxon>Glycomycetaceae</taxon>
        <taxon>Glycomyces</taxon>
    </lineage>
</organism>
<dbReference type="Gene3D" id="2.60.40.10">
    <property type="entry name" value="Immunoglobulins"/>
    <property type="match status" value="1"/>
</dbReference>
<dbReference type="GO" id="GO:0005975">
    <property type="term" value="P:carbohydrate metabolic process"/>
    <property type="evidence" value="ECO:0007669"/>
    <property type="project" value="InterPro"/>
</dbReference>
<evidence type="ECO:0000259" key="1">
    <source>
        <dbReference type="PROSITE" id="PS50022"/>
    </source>
</evidence>
<dbReference type="Gene3D" id="2.60.120.260">
    <property type="entry name" value="Galactose-binding domain-like"/>
    <property type="match status" value="2"/>
</dbReference>
<dbReference type="Pfam" id="PF07532">
    <property type="entry name" value="Big_4"/>
    <property type="match status" value="2"/>
</dbReference>
<evidence type="ECO:0000313" key="3">
    <source>
        <dbReference type="Proteomes" id="UP001146067"/>
    </source>
</evidence>
<gene>
    <name evidence="2" type="ORF">O1R50_12045</name>
</gene>
<dbReference type="SUPFAM" id="SSF49785">
    <property type="entry name" value="Galactose-binding domain-like"/>
    <property type="match status" value="2"/>
</dbReference>
<dbReference type="InterPro" id="IPR013783">
    <property type="entry name" value="Ig-like_fold"/>
</dbReference>
<dbReference type="InterPro" id="IPR011081">
    <property type="entry name" value="Big_4"/>
</dbReference>